<keyword evidence="2" id="KW-1185">Reference proteome</keyword>
<protein>
    <submittedName>
        <fullName evidence="1">Uncharacterized protein</fullName>
    </submittedName>
</protein>
<accession>A0A397SK70</accession>
<dbReference type="OrthoDB" id="2393824at2759"/>
<proteinExistence type="predicted"/>
<name>A0A397SK70_9GLOM</name>
<reference evidence="1 2" key="1">
    <citation type="submission" date="2018-06" db="EMBL/GenBank/DDBJ databases">
        <title>Comparative genomics reveals the genomic features of Rhizophagus irregularis, R. cerebriforme, R. diaphanum and Gigaspora rosea, and their symbiotic lifestyle signature.</title>
        <authorList>
            <person name="Morin E."/>
            <person name="San Clemente H."/>
            <person name="Chen E.C.H."/>
            <person name="De La Providencia I."/>
            <person name="Hainaut M."/>
            <person name="Kuo A."/>
            <person name="Kohler A."/>
            <person name="Murat C."/>
            <person name="Tang N."/>
            <person name="Roy S."/>
            <person name="Loubradou J."/>
            <person name="Henrissat B."/>
            <person name="Grigoriev I.V."/>
            <person name="Corradi N."/>
            <person name="Roux C."/>
            <person name="Martin F.M."/>
        </authorList>
    </citation>
    <scope>NUCLEOTIDE SEQUENCE [LARGE SCALE GENOMIC DNA]</scope>
    <source>
        <strain evidence="1 2">DAOM 227022</strain>
    </source>
</reference>
<evidence type="ECO:0000313" key="2">
    <source>
        <dbReference type="Proteomes" id="UP000265703"/>
    </source>
</evidence>
<organism evidence="1 2">
    <name type="scientific">Glomus cerebriforme</name>
    <dbReference type="NCBI Taxonomy" id="658196"/>
    <lineage>
        <taxon>Eukaryota</taxon>
        <taxon>Fungi</taxon>
        <taxon>Fungi incertae sedis</taxon>
        <taxon>Mucoromycota</taxon>
        <taxon>Glomeromycotina</taxon>
        <taxon>Glomeromycetes</taxon>
        <taxon>Glomerales</taxon>
        <taxon>Glomeraceae</taxon>
        <taxon>Glomus</taxon>
    </lineage>
</organism>
<dbReference type="AlphaFoldDB" id="A0A397SK70"/>
<evidence type="ECO:0000313" key="1">
    <source>
        <dbReference type="EMBL" id="RIA85036.1"/>
    </source>
</evidence>
<sequence length="391" mass="44811">MDFIRPVSLYKHLHDIIDRNQPNHVLSKNVLDLYKSLTLCYYYSGSPYLCTDDNQFKIIESGFGCFRMVKPPTSSELESICNDEVMLQTLSVNKDALYPAIPGEDILVAYIDEPFALTASYNFFNDTDELDKEILKIMSLANNSSSWGILWQTYLPKEFERIFDGQIDIRSMPIFAEIAENFDLPPFCIGSPSIVKSSNETIPLIKNATSGYTLNEFFSEPSEQRPIFFIPDDHCGPDIIFFVKFEEVEVPVFVQVKLRYSIKTIVGALSTIDPNMFYKDKNGNLFQEELNEPIVKKIKQRCEHGSIGLLVAYPADVFQESFVTNSHSYNLRNQSSQQLIGIIDHKNASKVFQGEHLRFLDTLKGITVRKKKVNEKSEEVRDGSRKKQRRS</sequence>
<gene>
    <name evidence="1" type="ORF">C1645_831409</name>
</gene>
<dbReference type="Proteomes" id="UP000265703">
    <property type="component" value="Unassembled WGS sequence"/>
</dbReference>
<dbReference type="EMBL" id="QKYT01000453">
    <property type="protein sequence ID" value="RIA85036.1"/>
    <property type="molecule type" value="Genomic_DNA"/>
</dbReference>
<comment type="caution">
    <text evidence="1">The sequence shown here is derived from an EMBL/GenBank/DDBJ whole genome shotgun (WGS) entry which is preliminary data.</text>
</comment>